<dbReference type="GO" id="GO:0007155">
    <property type="term" value="P:cell adhesion"/>
    <property type="evidence" value="ECO:0007669"/>
    <property type="project" value="InterPro"/>
</dbReference>
<feature type="region of interest" description="Disordered" evidence="2">
    <location>
        <begin position="62"/>
        <end position="95"/>
    </location>
</feature>
<keyword evidence="3" id="KW-0472">Membrane</keyword>
<dbReference type="Pfam" id="PF14237">
    <property type="entry name" value="GYF_2"/>
    <property type="match status" value="1"/>
</dbReference>
<comment type="caution">
    <text evidence="5">The sequence shown here is derived from an EMBL/GenBank/DDBJ whole genome shotgun (WGS) entry which is preliminary data.</text>
</comment>
<evidence type="ECO:0000313" key="5">
    <source>
        <dbReference type="EMBL" id="TGY34437.1"/>
    </source>
</evidence>
<dbReference type="InterPro" id="IPR025640">
    <property type="entry name" value="GYF_2"/>
</dbReference>
<gene>
    <name evidence="5" type="ORF">E5352_08270</name>
</gene>
<evidence type="ECO:0000256" key="3">
    <source>
        <dbReference type="SAM" id="Phobius"/>
    </source>
</evidence>
<dbReference type="SUPFAM" id="SSF54523">
    <property type="entry name" value="Pili subunits"/>
    <property type="match status" value="1"/>
</dbReference>
<sequence>MSEWFYAEGNRQQRGPLTSDELIALFQSSRIALDTLVWRDGMPQWQALRTVADEIGLVQAPSDPPAGVDADSPAAQLPPQIPAGPYASQPPPAQPVAVPQKSLSGCAIAGIVAAVLGVGGLALIGILAAIALPAYQDYTHRAKASAAYVALAPIKTQVEEFVATNGHCPVNDDEGFLPADGYALDGISALRIGRFDNNHCGIEAELSIPGSTGLDGTLLWLDYDGDARHWECTGGADDKYLPTVCRG</sequence>
<evidence type="ECO:0000313" key="6">
    <source>
        <dbReference type="Proteomes" id="UP000306631"/>
    </source>
</evidence>
<organism evidence="5 6">
    <name type="scientific">Stenotrophomonas maltophilia</name>
    <name type="common">Pseudomonas maltophilia</name>
    <name type="synonym">Xanthomonas maltophilia</name>
    <dbReference type="NCBI Taxonomy" id="40324"/>
    <lineage>
        <taxon>Bacteria</taxon>
        <taxon>Pseudomonadati</taxon>
        <taxon>Pseudomonadota</taxon>
        <taxon>Gammaproteobacteria</taxon>
        <taxon>Lysobacterales</taxon>
        <taxon>Lysobacteraceae</taxon>
        <taxon>Stenotrophomonas</taxon>
        <taxon>Stenotrophomonas maltophilia group</taxon>
    </lineage>
</organism>
<evidence type="ECO:0000259" key="4">
    <source>
        <dbReference type="Pfam" id="PF14237"/>
    </source>
</evidence>
<evidence type="ECO:0000256" key="1">
    <source>
        <dbReference type="ARBA" id="ARBA00005233"/>
    </source>
</evidence>
<keyword evidence="3" id="KW-1133">Transmembrane helix</keyword>
<feature type="domain" description="GYF" evidence="4">
    <location>
        <begin position="4"/>
        <end position="52"/>
    </location>
</feature>
<dbReference type="OrthoDB" id="198456at2"/>
<evidence type="ECO:0000256" key="2">
    <source>
        <dbReference type="SAM" id="MobiDB-lite"/>
    </source>
</evidence>
<dbReference type="Pfam" id="PF00114">
    <property type="entry name" value="Pilin"/>
    <property type="match status" value="1"/>
</dbReference>
<dbReference type="EMBL" id="SRYW01000006">
    <property type="protein sequence ID" value="TGY34437.1"/>
    <property type="molecule type" value="Genomic_DNA"/>
</dbReference>
<name>A0A4S2CZA2_STEMA</name>
<reference evidence="5 6" key="1">
    <citation type="submission" date="2019-04" db="EMBL/GenBank/DDBJ databases">
        <title>Microbes associate with the intestines of laboratory mice.</title>
        <authorList>
            <person name="Navarre W."/>
            <person name="Wong E."/>
            <person name="Huang K."/>
            <person name="Tropini C."/>
            <person name="Ng K."/>
            <person name="Yu B."/>
        </authorList>
    </citation>
    <scope>NUCLEOTIDE SEQUENCE [LARGE SCALE GENOMIC DNA]</scope>
    <source>
        <strain evidence="5 6">NM62_B4-13</strain>
    </source>
</reference>
<keyword evidence="3" id="KW-0812">Transmembrane</keyword>
<feature type="transmembrane region" description="Helical" evidence="3">
    <location>
        <begin position="107"/>
        <end position="135"/>
    </location>
</feature>
<dbReference type="GO" id="GO:0009289">
    <property type="term" value="C:pilus"/>
    <property type="evidence" value="ECO:0007669"/>
    <property type="project" value="InterPro"/>
</dbReference>
<dbReference type="Gene3D" id="3.30.700.10">
    <property type="entry name" value="Glycoprotein, Type 4 Pilin"/>
    <property type="match status" value="1"/>
</dbReference>
<dbReference type="RefSeq" id="WP_017355384.1">
    <property type="nucleotide sequence ID" value="NZ_SRYW01000006.1"/>
</dbReference>
<dbReference type="InterPro" id="IPR045584">
    <property type="entry name" value="Pilin-like"/>
</dbReference>
<comment type="similarity">
    <text evidence="1">Belongs to the N-Me-Phe pilin family.</text>
</comment>
<dbReference type="AlphaFoldDB" id="A0A4S2CZA2"/>
<dbReference type="InterPro" id="IPR001082">
    <property type="entry name" value="Pilin"/>
</dbReference>
<proteinExistence type="inferred from homology"/>
<protein>
    <submittedName>
        <fullName evidence="5">DUF4339 domain-containing protein</fullName>
    </submittedName>
</protein>
<accession>A0A4S2CZA2</accession>
<dbReference type="Proteomes" id="UP000306631">
    <property type="component" value="Unassembled WGS sequence"/>
</dbReference>